<evidence type="ECO:0000259" key="2">
    <source>
        <dbReference type="Pfam" id="PF07715"/>
    </source>
</evidence>
<accession>A0A0P0CK11</accession>
<feature type="signal peptide" evidence="1">
    <location>
        <begin position="1"/>
        <end position="21"/>
    </location>
</feature>
<dbReference type="Gene3D" id="2.60.40.1930">
    <property type="match status" value="1"/>
</dbReference>
<sequence>MKKIIPFALLILVITSFTALSDNFFTELVKEKLQEYANQDAPEKIYVHTDKPYYSLGEDIWFTGYLVDGIAHKANPKSYIFYVELINEKDSIVGKKKLFTADVTIPGDFKIDKNWNEGTYLLRAYTNYMRNSDPDYFFQKKIPILSPNSNDSLEQKSIPINERQDNVFLEKPDLTFYPEGGDLIENIKCEVAIKIKNNLYDDIPIKGTIVDENNQFITQFNTSKFGLGKFAFVPVSNKSYFANVDINDSEYSYPLPEALPNGHVLNIINNGDHIFIKVQTNAPNTLYQTYLVGHQRGQLIIDKFESTNTNEYLLKLVTANLNDGVTHFTLFDASGNPVCERLVFIENKKNEVTVDIQKDKASLGTKEPLNISINVKDYEGNNLPSYLSMSVMDLNAFPHDKNAENIKTWLLLNSDLRGEIKDPNYFFNEKNINKRRYLIDLLMLTNGWRRFTWKKLLYDKNSESQFPAEKGIYISGNTKLLKPPYTITPALSRLTFVKPPFEQEPIQKSTDGKFKFGPYAFFDSIPVLIEARLVSFNSEEPKFRELSIMLDKEIESPKVNRIREENNVSEYTKNDAFLKISRYMDEIKKEFEQKRQLLDEIVITANKKEQEDKREKQMNERTLYGFPSHRLDLESSMSVFGAQTAYDLVARMPGVAALGGGISIRGRNPKIMIDNMTVDVDFIKSISSDEISFIDILTGASASMFSDSAGGIIAIYTKNQYGLNTRIKRKPGVIDFTAKGFYTARTFYAPNHLDDFNKFMEADIRTTLHWEPEIKIDENSSKNISFFTSDAKGRYLIQIEGISKTGLPFYKVDTFTVE</sequence>
<feature type="domain" description="TonB-dependent receptor plug" evidence="2">
    <location>
        <begin position="638"/>
        <end position="711"/>
    </location>
</feature>
<dbReference type="Proteomes" id="UP000057981">
    <property type="component" value="Chromosome"/>
</dbReference>
<evidence type="ECO:0000313" key="3">
    <source>
        <dbReference type="EMBL" id="ALJ06576.1"/>
    </source>
</evidence>
<dbReference type="AlphaFoldDB" id="A0A0P0CK11"/>
<dbReference type="InterPro" id="IPR012910">
    <property type="entry name" value="Plug_dom"/>
</dbReference>
<dbReference type="EMBL" id="CP012898">
    <property type="protein sequence ID" value="ALJ06576.1"/>
    <property type="molecule type" value="Genomic_DNA"/>
</dbReference>
<name>A0A0P0CK11_9FLAO</name>
<dbReference type="InterPro" id="IPR037066">
    <property type="entry name" value="Plug_dom_sf"/>
</dbReference>
<keyword evidence="1" id="KW-0732">Signal</keyword>
<dbReference type="Pfam" id="PF07715">
    <property type="entry name" value="Plug"/>
    <property type="match status" value="1"/>
</dbReference>
<dbReference type="STRING" id="1736674.APS56_16170"/>
<dbReference type="Gene3D" id="2.170.130.10">
    <property type="entry name" value="TonB-dependent receptor, plug domain"/>
    <property type="match status" value="1"/>
</dbReference>
<evidence type="ECO:0000256" key="1">
    <source>
        <dbReference type="SAM" id="SignalP"/>
    </source>
</evidence>
<dbReference type="PATRIC" id="fig|1736674.3.peg.3314"/>
<dbReference type="OrthoDB" id="679547at2"/>
<protein>
    <recommendedName>
        <fullName evidence="2">TonB-dependent receptor plug domain-containing protein</fullName>
    </recommendedName>
</protein>
<proteinExistence type="predicted"/>
<evidence type="ECO:0000313" key="4">
    <source>
        <dbReference type="Proteomes" id="UP000057981"/>
    </source>
</evidence>
<dbReference type="SUPFAM" id="SSF56935">
    <property type="entry name" value="Porins"/>
    <property type="match status" value="1"/>
</dbReference>
<organism evidence="3 4">
    <name type="scientific">Pseudalgibacter alginicilyticus</name>
    <dbReference type="NCBI Taxonomy" id="1736674"/>
    <lineage>
        <taxon>Bacteria</taxon>
        <taxon>Pseudomonadati</taxon>
        <taxon>Bacteroidota</taxon>
        <taxon>Flavobacteriia</taxon>
        <taxon>Flavobacteriales</taxon>
        <taxon>Flavobacteriaceae</taxon>
        <taxon>Pseudalgibacter</taxon>
    </lineage>
</organism>
<reference evidence="3 4" key="1">
    <citation type="submission" date="2015-10" db="EMBL/GenBank/DDBJ databases">
        <authorList>
            <person name="Gilbert D.G."/>
        </authorList>
    </citation>
    <scope>NUCLEOTIDE SEQUENCE [LARGE SCALE GENOMIC DNA]</scope>
    <source>
        <strain evidence="4">HZ-22</strain>
    </source>
</reference>
<gene>
    <name evidence="3" type="ORF">APS56_16170</name>
</gene>
<keyword evidence="4" id="KW-1185">Reference proteome</keyword>
<dbReference type="KEGG" id="ahz:APS56_16170"/>
<dbReference type="RefSeq" id="WP_054730797.1">
    <property type="nucleotide sequence ID" value="NZ_CP012898.1"/>
</dbReference>
<feature type="chain" id="PRO_5006042646" description="TonB-dependent receptor plug domain-containing protein" evidence="1">
    <location>
        <begin position="22"/>
        <end position="818"/>
    </location>
</feature>